<dbReference type="EMBL" id="JACOOJ010000028">
    <property type="protein sequence ID" value="MBC5633955.1"/>
    <property type="molecule type" value="Genomic_DNA"/>
</dbReference>
<evidence type="ECO:0000256" key="2">
    <source>
        <dbReference type="ARBA" id="ARBA00023125"/>
    </source>
</evidence>
<dbReference type="Proteomes" id="UP000651475">
    <property type="component" value="Unassembled WGS sequence"/>
</dbReference>
<comment type="caution">
    <text evidence="5">The sequence shown here is derived from an EMBL/GenBank/DDBJ whole genome shotgun (WGS) entry which is preliminary data.</text>
</comment>
<keyword evidence="6" id="KW-1185">Reference proteome</keyword>
<feature type="domain" description="HTH gntR-type" evidence="4">
    <location>
        <begin position="7"/>
        <end position="75"/>
    </location>
</feature>
<dbReference type="Gene3D" id="1.10.10.10">
    <property type="entry name" value="Winged helix-like DNA-binding domain superfamily/Winged helix DNA-binding domain"/>
    <property type="match status" value="1"/>
</dbReference>
<dbReference type="InterPro" id="IPR036390">
    <property type="entry name" value="WH_DNA-bd_sf"/>
</dbReference>
<organism evidence="5 6">
    <name type="scientific">Parabacteroides hominis</name>
    <dbReference type="NCBI Taxonomy" id="2763057"/>
    <lineage>
        <taxon>Bacteria</taxon>
        <taxon>Pseudomonadati</taxon>
        <taxon>Bacteroidota</taxon>
        <taxon>Bacteroidia</taxon>
        <taxon>Bacteroidales</taxon>
        <taxon>Tannerellaceae</taxon>
        <taxon>Parabacteroides</taxon>
    </lineage>
</organism>
<dbReference type="SUPFAM" id="SSF46785">
    <property type="entry name" value="Winged helix' DNA-binding domain"/>
    <property type="match status" value="1"/>
</dbReference>
<gene>
    <name evidence="5" type="ORF">H8S65_14445</name>
</gene>
<dbReference type="PROSITE" id="PS50949">
    <property type="entry name" value="HTH_GNTR"/>
    <property type="match status" value="1"/>
</dbReference>
<evidence type="ECO:0000256" key="1">
    <source>
        <dbReference type="ARBA" id="ARBA00023015"/>
    </source>
</evidence>
<dbReference type="InterPro" id="IPR000524">
    <property type="entry name" value="Tscrpt_reg_HTH_GntR"/>
</dbReference>
<evidence type="ECO:0000256" key="3">
    <source>
        <dbReference type="ARBA" id="ARBA00023163"/>
    </source>
</evidence>
<evidence type="ECO:0000313" key="6">
    <source>
        <dbReference type="Proteomes" id="UP000651475"/>
    </source>
</evidence>
<sequence length="129" mass="15001">MNYNTNQSIFVQIAERICDRVLSGDYQADARIPSVRELAVEMEVNPNTVMRSYERLQANGIIYNKRGIGYFISPDAEKEIRRMRHNQFVEEVLPSVFKEMHLLGVDLEELANAYNQYSTTINSDNHEKK</sequence>
<dbReference type="Pfam" id="PF00392">
    <property type="entry name" value="GntR"/>
    <property type="match status" value="1"/>
</dbReference>
<evidence type="ECO:0000259" key="4">
    <source>
        <dbReference type="PROSITE" id="PS50949"/>
    </source>
</evidence>
<accession>A0ABR7DRA0</accession>
<protein>
    <submittedName>
        <fullName evidence="5">GntR family transcriptional regulator</fullName>
    </submittedName>
</protein>
<evidence type="ECO:0000313" key="5">
    <source>
        <dbReference type="EMBL" id="MBC5633955.1"/>
    </source>
</evidence>
<dbReference type="PANTHER" id="PTHR38445:SF10">
    <property type="entry name" value="GNTR-FAMILY TRANSCRIPTIONAL REGULATOR"/>
    <property type="match status" value="1"/>
</dbReference>
<dbReference type="SMART" id="SM00345">
    <property type="entry name" value="HTH_GNTR"/>
    <property type="match status" value="1"/>
</dbReference>
<keyword evidence="3" id="KW-0804">Transcription</keyword>
<keyword evidence="2" id="KW-0238">DNA-binding</keyword>
<dbReference type="Gene3D" id="1.10.287.100">
    <property type="match status" value="1"/>
</dbReference>
<keyword evidence="1" id="KW-0805">Transcription regulation</keyword>
<dbReference type="CDD" id="cd07377">
    <property type="entry name" value="WHTH_GntR"/>
    <property type="match status" value="1"/>
</dbReference>
<name>A0ABR7DRA0_9BACT</name>
<dbReference type="InterPro" id="IPR036388">
    <property type="entry name" value="WH-like_DNA-bd_sf"/>
</dbReference>
<proteinExistence type="predicted"/>
<reference evidence="5 6" key="1">
    <citation type="submission" date="2020-08" db="EMBL/GenBank/DDBJ databases">
        <title>Genome public.</title>
        <authorList>
            <person name="Liu C."/>
            <person name="Sun Q."/>
        </authorList>
    </citation>
    <scope>NUCLEOTIDE SEQUENCE [LARGE SCALE GENOMIC DNA]</scope>
    <source>
        <strain evidence="5 6">NSJ-79</strain>
    </source>
</reference>
<dbReference type="PANTHER" id="PTHR38445">
    <property type="entry name" value="HTH-TYPE TRANSCRIPTIONAL REPRESSOR YTRA"/>
    <property type="match status" value="1"/>
</dbReference>
<dbReference type="RefSeq" id="WP_186930618.1">
    <property type="nucleotide sequence ID" value="NZ_JACOOJ010000028.1"/>
</dbReference>